<dbReference type="EMBL" id="BGPR01000031">
    <property type="protein sequence ID" value="GBL83125.1"/>
    <property type="molecule type" value="Genomic_DNA"/>
</dbReference>
<accession>A0A4Y2AVC0</accession>
<name>A0A4Y2AVC0_ARAVE</name>
<organism evidence="1 2">
    <name type="scientific">Araneus ventricosus</name>
    <name type="common">Orbweaver spider</name>
    <name type="synonym">Epeira ventricosa</name>
    <dbReference type="NCBI Taxonomy" id="182803"/>
    <lineage>
        <taxon>Eukaryota</taxon>
        <taxon>Metazoa</taxon>
        <taxon>Ecdysozoa</taxon>
        <taxon>Arthropoda</taxon>
        <taxon>Chelicerata</taxon>
        <taxon>Arachnida</taxon>
        <taxon>Araneae</taxon>
        <taxon>Araneomorphae</taxon>
        <taxon>Entelegynae</taxon>
        <taxon>Araneoidea</taxon>
        <taxon>Araneidae</taxon>
        <taxon>Araneus</taxon>
    </lineage>
</organism>
<protein>
    <submittedName>
        <fullName evidence="1">Uncharacterized protein</fullName>
    </submittedName>
</protein>
<dbReference type="Proteomes" id="UP000499080">
    <property type="component" value="Unassembled WGS sequence"/>
</dbReference>
<dbReference type="AlphaFoldDB" id="A0A4Y2AVC0"/>
<sequence length="100" mass="11484">MLHHLTQMYISQYPPLDVGNSFCLEVKMLDSGPKCLRLSPNAKELLEGTMHNSCSHEKHISIILGDKLPCVVSTEYNIMFLQFMAPQEPSKRFQNERFSL</sequence>
<evidence type="ECO:0000313" key="2">
    <source>
        <dbReference type="Proteomes" id="UP000499080"/>
    </source>
</evidence>
<evidence type="ECO:0000313" key="1">
    <source>
        <dbReference type="EMBL" id="GBL83125.1"/>
    </source>
</evidence>
<reference evidence="1 2" key="1">
    <citation type="journal article" date="2019" name="Sci. Rep.">
        <title>Orb-weaving spider Araneus ventricosus genome elucidates the spidroin gene catalogue.</title>
        <authorList>
            <person name="Kono N."/>
            <person name="Nakamura H."/>
            <person name="Ohtoshi R."/>
            <person name="Moran D.A.P."/>
            <person name="Shinohara A."/>
            <person name="Yoshida Y."/>
            <person name="Fujiwara M."/>
            <person name="Mori M."/>
            <person name="Tomita M."/>
            <person name="Arakawa K."/>
        </authorList>
    </citation>
    <scope>NUCLEOTIDE SEQUENCE [LARGE SCALE GENOMIC DNA]</scope>
</reference>
<comment type="caution">
    <text evidence="1">The sequence shown here is derived from an EMBL/GenBank/DDBJ whole genome shotgun (WGS) entry which is preliminary data.</text>
</comment>
<proteinExistence type="predicted"/>
<keyword evidence="2" id="KW-1185">Reference proteome</keyword>
<gene>
    <name evidence="1" type="ORF">AVEN_165342_1</name>
</gene>